<feature type="domain" description="Methyltransferase" evidence="3">
    <location>
        <begin position="96"/>
        <end position="185"/>
    </location>
</feature>
<keyword evidence="1" id="KW-0479">Metal-binding</keyword>
<feature type="binding site" evidence="2">
    <location>
        <begin position="102"/>
        <end position="103"/>
    </location>
    <ligand>
        <name>S-adenosyl-L-methionine</name>
        <dbReference type="ChEBI" id="CHEBI:59789"/>
    </ligand>
</feature>
<dbReference type="InterPro" id="IPR041698">
    <property type="entry name" value="Methyltransf_25"/>
</dbReference>
<feature type="non-terminal residue" evidence="5">
    <location>
        <position position="281"/>
    </location>
</feature>
<dbReference type="GO" id="GO:0046872">
    <property type="term" value="F:metal ion binding"/>
    <property type="evidence" value="ECO:0007669"/>
    <property type="project" value="UniProtKB-KW"/>
</dbReference>
<proteinExistence type="predicted"/>
<evidence type="ECO:0000259" key="3">
    <source>
        <dbReference type="Pfam" id="PF13649"/>
    </source>
</evidence>
<feature type="binding site" evidence="2">
    <location>
        <position position="196"/>
    </location>
    <ligand>
        <name>S-adenosyl-L-methionine</name>
        <dbReference type="ChEBI" id="CHEBI:59789"/>
    </ligand>
</feature>
<dbReference type="GO" id="GO:0008168">
    <property type="term" value="F:methyltransferase activity"/>
    <property type="evidence" value="ECO:0007669"/>
    <property type="project" value="UniProtKB-KW"/>
</dbReference>
<gene>
    <name evidence="5" type="ORF">IAB37_06820</name>
</gene>
<feature type="binding site" evidence="1">
    <location>
        <position position="25"/>
    </location>
    <ligand>
        <name>Zn(2+)</name>
        <dbReference type="ChEBI" id="CHEBI:29105"/>
    </ligand>
</feature>
<comment type="caution">
    <text evidence="5">The sequence shown here is derived from an EMBL/GenBank/DDBJ whole genome shotgun (WGS) entry which is preliminary data.</text>
</comment>
<keyword evidence="5" id="KW-0808">Transferase</keyword>
<evidence type="ECO:0000256" key="1">
    <source>
        <dbReference type="PIRSR" id="PIRSR018249-1"/>
    </source>
</evidence>
<evidence type="ECO:0000256" key="2">
    <source>
        <dbReference type="PIRSR" id="PIRSR018249-2"/>
    </source>
</evidence>
<protein>
    <submittedName>
        <fullName evidence="5">Methyltransferase domain-containing protein</fullName>
    </submittedName>
</protein>
<dbReference type="Pfam" id="PF13649">
    <property type="entry name" value="Methyltransf_25"/>
    <property type="match status" value="1"/>
</dbReference>
<keyword evidence="2" id="KW-0949">S-adenosyl-L-methionine</keyword>
<reference evidence="5" key="1">
    <citation type="submission" date="2020-10" db="EMBL/GenBank/DDBJ databases">
        <authorList>
            <person name="Gilroy R."/>
        </authorList>
    </citation>
    <scope>NUCLEOTIDE SEQUENCE</scope>
    <source>
        <strain evidence="5">CHK189-12415</strain>
    </source>
</reference>
<dbReference type="InterPro" id="IPR029063">
    <property type="entry name" value="SAM-dependent_MTases_sf"/>
</dbReference>
<dbReference type="InterPro" id="IPR016718">
    <property type="entry name" value="rRNA_m1G-MeTrfase_A_prd"/>
</dbReference>
<feature type="binding site" evidence="1">
    <location>
        <position position="9"/>
    </location>
    <ligand>
        <name>Zn(2+)</name>
        <dbReference type="ChEBI" id="CHEBI:29105"/>
    </ligand>
</feature>
<evidence type="ECO:0000313" key="6">
    <source>
        <dbReference type="Proteomes" id="UP000824241"/>
    </source>
</evidence>
<reference evidence="5" key="2">
    <citation type="journal article" date="2021" name="PeerJ">
        <title>Extensive microbial diversity within the chicken gut microbiome revealed by metagenomics and culture.</title>
        <authorList>
            <person name="Gilroy R."/>
            <person name="Ravi A."/>
            <person name="Getino M."/>
            <person name="Pursley I."/>
            <person name="Horton D.L."/>
            <person name="Alikhan N.F."/>
            <person name="Baker D."/>
            <person name="Gharbi K."/>
            <person name="Hall N."/>
            <person name="Watson M."/>
            <person name="Adriaenssens E.M."/>
            <person name="Foster-Nyarko E."/>
            <person name="Jarju S."/>
            <person name="Secka A."/>
            <person name="Antonio M."/>
            <person name="Oren A."/>
            <person name="Chaudhuri R.R."/>
            <person name="La Ragione R."/>
            <person name="Hildebrand F."/>
            <person name="Pallen M.J."/>
        </authorList>
    </citation>
    <scope>NUCLEOTIDE SEQUENCE</scope>
    <source>
        <strain evidence="5">CHK189-12415</strain>
    </source>
</reference>
<dbReference type="Pfam" id="PF21302">
    <property type="entry name" value="Zn_ribbon_RlmA"/>
    <property type="match status" value="1"/>
</dbReference>
<dbReference type="GO" id="GO:0032259">
    <property type="term" value="P:methylation"/>
    <property type="evidence" value="ECO:0007669"/>
    <property type="project" value="UniProtKB-KW"/>
</dbReference>
<dbReference type="PIRSF" id="PIRSF018249">
    <property type="entry name" value="MyrA_prd"/>
    <property type="match status" value="1"/>
</dbReference>
<evidence type="ECO:0000259" key="4">
    <source>
        <dbReference type="Pfam" id="PF21302"/>
    </source>
</evidence>
<accession>A0A9D1J501</accession>
<dbReference type="PANTHER" id="PTHR42912">
    <property type="entry name" value="METHYLTRANSFERASE"/>
    <property type="match status" value="1"/>
</dbReference>
<dbReference type="AlphaFoldDB" id="A0A9D1J501"/>
<keyword evidence="1" id="KW-0862">Zinc</keyword>
<feature type="binding site" evidence="1">
    <location>
        <position position="12"/>
    </location>
    <ligand>
        <name>Zn(2+)</name>
        <dbReference type="ChEBI" id="CHEBI:29105"/>
    </ligand>
</feature>
<dbReference type="InterPro" id="IPR048647">
    <property type="entry name" value="RlmA_N"/>
</dbReference>
<dbReference type="CDD" id="cd02440">
    <property type="entry name" value="AdoMet_MTases"/>
    <property type="match status" value="1"/>
</dbReference>
<evidence type="ECO:0000313" key="5">
    <source>
        <dbReference type="EMBL" id="HIR61266.1"/>
    </source>
</evidence>
<name>A0A9D1J501_9FIRM</name>
<dbReference type="PANTHER" id="PTHR42912:SF45">
    <property type="entry name" value="23S RRNA (GUANINE(745)-N(1))-METHYLTRANSFERASE"/>
    <property type="match status" value="1"/>
</dbReference>
<dbReference type="Gene3D" id="3.40.50.150">
    <property type="entry name" value="Vaccinia Virus protein VP39"/>
    <property type="match status" value="1"/>
</dbReference>
<dbReference type="SUPFAM" id="SSF53335">
    <property type="entry name" value="S-adenosyl-L-methionine-dependent methyltransferases"/>
    <property type="match status" value="1"/>
</dbReference>
<sequence>MKNPFTFTCPICGGALSRNGGSFACPKGHSFDRAKSGYVNLLLPGGKHAKLPGDNRMMVNARREFLEKGFYRPMADELAREVSAAFSGAEGEVRLLDAGCGEGYYTRILYDGLQAAGIDASVLGVDISKFAAEKAARRFAEGEKALFAAASVFHLPLADGSCDGMVTLFAPFCREEFWRVLKPGGWMWEVIPGARHLWQLKEAVYDRPYLNEVQDYPVEGFAFAGSTPVEGKIRLHGGEIESLFKMTPYYYKTSAEGQARAAALSELETEVSFEVLCYRKE</sequence>
<keyword evidence="5" id="KW-0489">Methyltransferase</keyword>
<dbReference type="Proteomes" id="UP000824241">
    <property type="component" value="Unassembled WGS sequence"/>
</dbReference>
<dbReference type="EMBL" id="DVHA01000215">
    <property type="protein sequence ID" value="HIR61266.1"/>
    <property type="molecule type" value="Genomic_DNA"/>
</dbReference>
<dbReference type="InterPro" id="IPR050508">
    <property type="entry name" value="Methyltransf_Superfamily"/>
</dbReference>
<feature type="binding site" evidence="1">
    <location>
        <position position="29"/>
    </location>
    <ligand>
        <name>Zn(2+)</name>
        <dbReference type="ChEBI" id="CHEBI:29105"/>
    </ligand>
</feature>
<organism evidence="5 6">
    <name type="scientific">Candidatus Faecivivens stercoravium</name>
    <dbReference type="NCBI Taxonomy" id="2840803"/>
    <lineage>
        <taxon>Bacteria</taxon>
        <taxon>Bacillati</taxon>
        <taxon>Bacillota</taxon>
        <taxon>Clostridia</taxon>
        <taxon>Eubacteriales</taxon>
        <taxon>Oscillospiraceae</taxon>
        <taxon>Oscillospiraceae incertae sedis</taxon>
        <taxon>Candidatus Faecivivens</taxon>
    </lineage>
</organism>
<feature type="binding site" evidence="2">
    <location>
        <position position="71"/>
    </location>
    <ligand>
        <name>S-adenosyl-L-methionine</name>
        <dbReference type="ChEBI" id="CHEBI:59789"/>
    </ligand>
</feature>
<feature type="domain" description="23S rRNA (guanine(745)-N(1))-methyltransferase N-terminal" evidence="4">
    <location>
        <begin position="7"/>
        <end position="42"/>
    </location>
</feature>